<feature type="chain" id="PRO_5021782609" description="Peptidase A2 domain-containing protein" evidence="2">
    <location>
        <begin position="23"/>
        <end position="281"/>
    </location>
</feature>
<accession>A0A552UG28</accession>
<dbReference type="InterPro" id="IPR021109">
    <property type="entry name" value="Peptidase_aspartic_dom_sf"/>
</dbReference>
<keyword evidence="5" id="KW-1185">Reference proteome</keyword>
<dbReference type="GO" id="GO:0006508">
    <property type="term" value="P:proteolysis"/>
    <property type="evidence" value="ECO:0007669"/>
    <property type="project" value="InterPro"/>
</dbReference>
<gene>
    <name evidence="4" type="ORF">FMM06_02895</name>
</gene>
<dbReference type="RefSeq" id="WP_143554709.1">
    <property type="nucleotide sequence ID" value="NZ_VJWA01000001.1"/>
</dbReference>
<protein>
    <recommendedName>
        <fullName evidence="3">Peptidase A2 domain-containing protein</fullName>
    </recommendedName>
</protein>
<dbReference type="InterPro" id="IPR001969">
    <property type="entry name" value="Aspartic_peptidase_AS"/>
</dbReference>
<dbReference type="PROSITE" id="PS00141">
    <property type="entry name" value="ASP_PROTEASE"/>
    <property type="match status" value="1"/>
</dbReference>
<dbReference type="OrthoDB" id="7547925at2"/>
<evidence type="ECO:0000313" key="4">
    <source>
        <dbReference type="EMBL" id="TRW17164.1"/>
    </source>
</evidence>
<feature type="domain" description="Peptidase A2" evidence="3">
    <location>
        <begin position="46"/>
        <end position="61"/>
    </location>
</feature>
<dbReference type="GO" id="GO:0004190">
    <property type="term" value="F:aspartic-type endopeptidase activity"/>
    <property type="evidence" value="ECO:0007669"/>
    <property type="project" value="InterPro"/>
</dbReference>
<keyword evidence="1" id="KW-0378">Hydrolase</keyword>
<dbReference type="Pfam" id="PF13650">
    <property type="entry name" value="Asp_protease_2"/>
    <property type="match status" value="1"/>
</dbReference>
<feature type="signal peptide" evidence="2">
    <location>
        <begin position="1"/>
        <end position="22"/>
    </location>
</feature>
<dbReference type="EMBL" id="VJWA01000001">
    <property type="protein sequence ID" value="TRW17164.1"/>
    <property type="molecule type" value="Genomic_DNA"/>
</dbReference>
<name>A0A552UG28_9SPHN</name>
<comment type="caution">
    <text evidence="4">The sequence shown here is derived from an EMBL/GenBank/DDBJ whole genome shotgun (WGS) entry which is preliminary data.</text>
</comment>
<dbReference type="Gene3D" id="2.40.70.10">
    <property type="entry name" value="Acid Proteases"/>
    <property type="match status" value="2"/>
</dbReference>
<sequence length="281" mass="29374">MIDRRGAIAGGAALLLPARALAAGVTPLRLVADRIYIDAVINGVATEALLDSGAEMTVLDRRFARRLRLGGGTAATARGTGAATAEATLVTGVTVDVAGLTLRSPTVAIIDLGDIARRLAHRRIDAIVGRDLFDASRLAIDLAAGTLAVIERRREPAGERLILTPRRGIETFPVLIEGQPVAADFDLGNGGRVLVGGETAARLLRDGRATSTVGGGGIGGETQQRTLTLRDLVVAGRRFTNVPAAVDASPTAAQANIGVRILRNFGIITDFAERLVWLRAR</sequence>
<dbReference type="SUPFAM" id="SSF50630">
    <property type="entry name" value="Acid proteases"/>
    <property type="match status" value="1"/>
</dbReference>
<organism evidence="4 5">
    <name type="scientific">Glacieibacterium frigidum</name>
    <dbReference type="NCBI Taxonomy" id="2593303"/>
    <lineage>
        <taxon>Bacteria</taxon>
        <taxon>Pseudomonadati</taxon>
        <taxon>Pseudomonadota</taxon>
        <taxon>Alphaproteobacteria</taxon>
        <taxon>Sphingomonadales</taxon>
        <taxon>Sphingosinicellaceae</taxon>
        <taxon>Glacieibacterium</taxon>
    </lineage>
</organism>
<evidence type="ECO:0000313" key="5">
    <source>
        <dbReference type="Proteomes" id="UP000317894"/>
    </source>
</evidence>
<evidence type="ECO:0000259" key="3">
    <source>
        <dbReference type="PROSITE" id="PS50175"/>
    </source>
</evidence>
<dbReference type="PROSITE" id="PS50175">
    <property type="entry name" value="ASP_PROT_RETROV"/>
    <property type="match status" value="1"/>
</dbReference>
<dbReference type="Proteomes" id="UP000317894">
    <property type="component" value="Unassembled WGS sequence"/>
</dbReference>
<reference evidence="4 5" key="1">
    <citation type="submission" date="2019-07" db="EMBL/GenBank/DDBJ databases">
        <title>Novel species isolated from glacier.</title>
        <authorList>
            <person name="Liu Q."/>
            <person name="Xin Y.-H."/>
        </authorList>
    </citation>
    <scope>NUCLEOTIDE SEQUENCE [LARGE SCALE GENOMIC DNA]</scope>
    <source>
        <strain evidence="4 5">LB1R16</strain>
    </source>
</reference>
<proteinExistence type="predicted"/>
<dbReference type="InterPro" id="IPR001995">
    <property type="entry name" value="Peptidase_A2_cat"/>
</dbReference>
<evidence type="ECO:0000256" key="1">
    <source>
        <dbReference type="ARBA" id="ARBA00022801"/>
    </source>
</evidence>
<dbReference type="AlphaFoldDB" id="A0A552UG28"/>
<evidence type="ECO:0000256" key="2">
    <source>
        <dbReference type="SAM" id="SignalP"/>
    </source>
</evidence>
<keyword evidence="2" id="KW-0732">Signal</keyword>